<feature type="compositionally biased region" description="Basic and acidic residues" evidence="1">
    <location>
        <begin position="32"/>
        <end position="47"/>
    </location>
</feature>
<feature type="region of interest" description="Disordered" evidence="1">
    <location>
        <begin position="32"/>
        <end position="102"/>
    </location>
</feature>
<dbReference type="EMBL" id="MJFZ01000755">
    <property type="protein sequence ID" value="RAW25409.1"/>
    <property type="molecule type" value="Genomic_DNA"/>
</dbReference>
<dbReference type="AlphaFoldDB" id="A0A329RMC4"/>
<evidence type="ECO:0000313" key="6">
    <source>
        <dbReference type="EMBL" id="KAG3222352.1"/>
    </source>
</evidence>
<dbReference type="Proteomes" id="UP000736787">
    <property type="component" value="Unassembled WGS sequence"/>
</dbReference>
<evidence type="ECO:0000313" key="7">
    <source>
        <dbReference type="EMBL" id="RAW25409.1"/>
    </source>
</evidence>
<dbReference type="EMBL" id="RCMG01000735">
    <property type="protein sequence ID" value="KAG2849910.1"/>
    <property type="molecule type" value="Genomic_DNA"/>
</dbReference>
<evidence type="ECO:0000313" key="5">
    <source>
        <dbReference type="EMBL" id="KAG2970156.1"/>
    </source>
</evidence>
<dbReference type="Proteomes" id="UP000697107">
    <property type="component" value="Unassembled WGS sequence"/>
</dbReference>
<evidence type="ECO:0000256" key="1">
    <source>
        <dbReference type="SAM" id="MobiDB-lite"/>
    </source>
</evidence>
<gene>
    <name evidence="7" type="ORF">PC110_g18178</name>
    <name evidence="2" type="ORF">PC113_g17267</name>
    <name evidence="3" type="ORF">PC115_g16731</name>
    <name evidence="4" type="ORF">PC117_g18363</name>
    <name evidence="5" type="ORF">PC118_g17045</name>
    <name evidence="6" type="ORF">PC129_g6915</name>
</gene>
<dbReference type="EMBL" id="RCMV01000184">
    <property type="protein sequence ID" value="KAG3222352.1"/>
    <property type="molecule type" value="Genomic_DNA"/>
</dbReference>
<dbReference type="Proteomes" id="UP000735874">
    <property type="component" value="Unassembled WGS sequence"/>
</dbReference>
<evidence type="ECO:0000313" key="4">
    <source>
        <dbReference type="EMBL" id="KAG2914291.1"/>
    </source>
</evidence>
<reference evidence="7 8" key="1">
    <citation type="submission" date="2018-01" db="EMBL/GenBank/DDBJ databases">
        <title>Draft genome of the strawberry crown rot pathogen Phytophthora cactorum.</title>
        <authorList>
            <person name="Armitage A.D."/>
            <person name="Lysoe E."/>
            <person name="Nellist C.F."/>
            <person name="Harrison R.J."/>
            <person name="Brurberg M.B."/>
        </authorList>
    </citation>
    <scope>NUCLEOTIDE SEQUENCE [LARGE SCALE GENOMIC DNA]</scope>
    <source>
        <strain evidence="7 8">10300</strain>
    </source>
</reference>
<evidence type="ECO:0000313" key="8">
    <source>
        <dbReference type="Proteomes" id="UP000251314"/>
    </source>
</evidence>
<comment type="caution">
    <text evidence="7">The sequence shown here is derived from an EMBL/GenBank/DDBJ whole genome shotgun (WGS) entry which is preliminary data.</text>
</comment>
<accession>A0A329RMC4</accession>
<organism evidence="7 8">
    <name type="scientific">Phytophthora cactorum</name>
    <dbReference type="NCBI Taxonomy" id="29920"/>
    <lineage>
        <taxon>Eukaryota</taxon>
        <taxon>Sar</taxon>
        <taxon>Stramenopiles</taxon>
        <taxon>Oomycota</taxon>
        <taxon>Peronosporomycetes</taxon>
        <taxon>Peronosporales</taxon>
        <taxon>Peronosporaceae</taxon>
        <taxon>Phytophthora</taxon>
    </lineage>
</organism>
<dbReference type="Proteomes" id="UP000251314">
    <property type="component" value="Unassembled WGS sequence"/>
</dbReference>
<dbReference type="Proteomes" id="UP000774804">
    <property type="component" value="Unassembled WGS sequence"/>
</dbReference>
<dbReference type="EMBL" id="RCML01000745">
    <property type="protein sequence ID" value="KAG2970156.1"/>
    <property type="molecule type" value="Genomic_DNA"/>
</dbReference>
<dbReference type="EMBL" id="RCMK01000736">
    <property type="protein sequence ID" value="KAG2914291.1"/>
    <property type="molecule type" value="Genomic_DNA"/>
</dbReference>
<evidence type="ECO:0000313" key="3">
    <source>
        <dbReference type="EMBL" id="KAG2898844.1"/>
    </source>
</evidence>
<dbReference type="Proteomes" id="UP000760860">
    <property type="component" value="Unassembled WGS sequence"/>
</dbReference>
<dbReference type="EMBL" id="RCMI01000751">
    <property type="protein sequence ID" value="KAG2898844.1"/>
    <property type="molecule type" value="Genomic_DNA"/>
</dbReference>
<name>A0A329RMC4_9STRA</name>
<protein>
    <submittedName>
        <fullName evidence="7">Uncharacterized protein</fullName>
    </submittedName>
</protein>
<dbReference type="VEuPathDB" id="FungiDB:PC110_g18178"/>
<evidence type="ECO:0000313" key="2">
    <source>
        <dbReference type="EMBL" id="KAG2849910.1"/>
    </source>
</evidence>
<sequence length="102" mass="11334">MVLATTTRVNIKLGTSNSQTVSFRSFFEMTETERVEPGRANKNRCQDAEEEVQGDAKYLQISAPTGQPSQRGEEESDDLADTSTKTEEQLRNAEGGVSYERV</sequence>
<reference evidence="2" key="2">
    <citation type="submission" date="2018-10" db="EMBL/GenBank/DDBJ databases">
        <title>Effector identification in a new, highly contiguous assembly of the strawberry crown rot pathogen Phytophthora cactorum.</title>
        <authorList>
            <person name="Armitage A.D."/>
            <person name="Nellist C.F."/>
            <person name="Bates H."/>
            <person name="Vickerstaff R.J."/>
            <person name="Harrison R.J."/>
        </authorList>
    </citation>
    <scope>NUCLEOTIDE SEQUENCE</scope>
    <source>
        <strain evidence="2">15-7</strain>
        <strain evidence="3">4032</strain>
        <strain evidence="4">4040</strain>
        <strain evidence="5">P415</strain>
        <strain evidence="6">P421</strain>
    </source>
</reference>
<proteinExistence type="predicted"/>
<keyword evidence="8" id="KW-1185">Reference proteome</keyword>